<dbReference type="AlphaFoldDB" id="A0AA48GRZ7"/>
<keyword evidence="3" id="KW-1185">Reference proteome</keyword>
<dbReference type="KEGG" id="msil:METEAL_21060"/>
<sequence length="54" mass="5967">MKDRPVYPTAPRPTPAAPRRPPLRRLGLTGLSLRIIAGEQIRAPRTPISRKGRG</sequence>
<accession>A0AA48GRZ7</accession>
<reference evidence="3" key="1">
    <citation type="journal article" date="2023" name="Int. J. Syst. Evol. Microbiol.">
        <title>Mesoterricola silvestris gen. nov., sp. nov., Mesoterricola sediminis sp. nov., Geothrix oryzae sp. nov., Geothrix edaphica sp. nov., Geothrix rubra sp. nov., and Geothrix limicola sp. nov., six novel members of Acidobacteriota isolated from soils.</title>
        <authorList>
            <person name="Itoh H."/>
            <person name="Sugisawa Y."/>
            <person name="Mise K."/>
            <person name="Xu Z."/>
            <person name="Kuniyasu M."/>
            <person name="Ushijima N."/>
            <person name="Kawano K."/>
            <person name="Kobayashi E."/>
            <person name="Shiratori Y."/>
            <person name="Masuda Y."/>
            <person name="Senoo K."/>
        </authorList>
    </citation>
    <scope>NUCLEOTIDE SEQUENCE [LARGE SCALE GENOMIC DNA]</scope>
    <source>
        <strain evidence="3">W79</strain>
    </source>
</reference>
<evidence type="ECO:0000256" key="1">
    <source>
        <dbReference type="SAM" id="MobiDB-lite"/>
    </source>
</evidence>
<organism evidence="2 3">
    <name type="scientific">Mesoterricola silvestris</name>
    <dbReference type="NCBI Taxonomy" id="2927979"/>
    <lineage>
        <taxon>Bacteria</taxon>
        <taxon>Pseudomonadati</taxon>
        <taxon>Acidobacteriota</taxon>
        <taxon>Holophagae</taxon>
        <taxon>Holophagales</taxon>
        <taxon>Holophagaceae</taxon>
        <taxon>Mesoterricola</taxon>
    </lineage>
</organism>
<feature type="region of interest" description="Disordered" evidence="1">
    <location>
        <begin position="1"/>
        <end position="24"/>
    </location>
</feature>
<dbReference type="Proteomes" id="UP001238179">
    <property type="component" value="Chromosome"/>
</dbReference>
<dbReference type="EMBL" id="AP027080">
    <property type="protein sequence ID" value="BDU72932.1"/>
    <property type="molecule type" value="Genomic_DNA"/>
</dbReference>
<evidence type="ECO:0000313" key="2">
    <source>
        <dbReference type="EMBL" id="BDU72932.1"/>
    </source>
</evidence>
<name>A0AA48GRZ7_9BACT</name>
<dbReference type="RefSeq" id="WP_316415841.1">
    <property type="nucleotide sequence ID" value="NZ_AP027080.1"/>
</dbReference>
<proteinExistence type="predicted"/>
<feature type="compositionally biased region" description="Pro residues" evidence="1">
    <location>
        <begin position="8"/>
        <end position="20"/>
    </location>
</feature>
<gene>
    <name evidence="2" type="ORF">METEAL_21060</name>
</gene>
<evidence type="ECO:0000313" key="3">
    <source>
        <dbReference type="Proteomes" id="UP001238179"/>
    </source>
</evidence>
<protein>
    <submittedName>
        <fullName evidence="2">Uncharacterized protein</fullName>
    </submittedName>
</protein>